<proteinExistence type="evidence at transcript level"/>
<dbReference type="Gene3D" id="1.10.630.10">
    <property type="entry name" value="Cytochrome P450"/>
    <property type="match status" value="1"/>
</dbReference>
<dbReference type="Proteomes" id="UP000230069">
    <property type="component" value="Unassembled WGS sequence"/>
</dbReference>
<dbReference type="PRINTS" id="PR00463">
    <property type="entry name" value="EP450I"/>
</dbReference>
<evidence type="ECO:0000313" key="13">
    <source>
        <dbReference type="EMBL" id="AOG74847.1"/>
    </source>
</evidence>
<dbReference type="GO" id="GO:0044550">
    <property type="term" value="P:secondary metabolite biosynthetic process"/>
    <property type="evidence" value="ECO:0007669"/>
    <property type="project" value="UniProtKB-ARBA"/>
</dbReference>
<dbReference type="GO" id="GO:0004497">
    <property type="term" value="F:monooxygenase activity"/>
    <property type="evidence" value="ECO:0007669"/>
    <property type="project" value="UniProtKB-KW"/>
</dbReference>
<dbReference type="GO" id="GO:0016020">
    <property type="term" value="C:membrane"/>
    <property type="evidence" value="ECO:0007669"/>
    <property type="project" value="UniProtKB-SubCell"/>
</dbReference>
<evidence type="ECO:0000256" key="11">
    <source>
        <dbReference type="RuleBase" id="RU000461"/>
    </source>
</evidence>
<dbReference type="Pfam" id="PF00067">
    <property type="entry name" value="p450"/>
    <property type="match status" value="1"/>
</dbReference>
<evidence type="ECO:0000256" key="4">
    <source>
        <dbReference type="ARBA" id="ARBA00022617"/>
    </source>
</evidence>
<evidence type="ECO:0000256" key="9">
    <source>
        <dbReference type="ARBA" id="ARBA00023136"/>
    </source>
</evidence>
<keyword evidence="4 10" id="KW-0349">Heme</keyword>
<feature type="transmembrane region" description="Helical" evidence="12">
    <location>
        <begin position="6"/>
        <end position="24"/>
    </location>
</feature>
<evidence type="ECO:0000256" key="5">
    <source>
        <dbReference type="ARBA" id="ARBA00022723"/>
    </source>
</evidence>
<dbReference type="FunCoup" id="A0A1I9Q5Z9">
    <property type="interactions" value="210"/>
</dbReference>
<evidence type="ECO:0000256" key="1">
    <source>
        <dbReference type="ARBA" id="ARBA00001971"/>
    </source>
</evidence>
<dbReference type="GO" id="GO:0016125">
    <property type="term" value="P:sterol metabolic process"/>
    <property type="evidence" value="ECO:0007669"/>
    <property type="project" value="TreeGrafter"/>
</dbReference>
<organism evidence="13">
    <name type="scientific">Aquilegia coerulea</name>
    <name type="common">Rocky mountain columbine</name>
    <dbReference type="NCBI Taxonomy" id="218851"/>
    <lineage>
        <taxon>Eukaryota</taxon>
        <taxon>Viridiplantae</taxon>
        <taxon>Streptophyta</taxon>
        <taxon>Embryophyta</taxon>
        <taxon>Tracheophyta</taxon>
        <taxon>Spermatophyta</taxon>
        <taxon>Magnoliopsida</taxon>
        <taxon>Ranunculales</taxon>
        <taxon>Ranunculaceae</taxon>
        <taxon>Thalictroideae</taxon>
        <taxon>Aquilegia</taxon>
    </lineage>
</organism>
<reference evidence="13" key="1">
    <citation type="submission" date="2016-03" db="EMBL/GenBank/DDBJ databases">
        <title>CYP716 enzymes form the cradle of triterpenoid diversity in eudicots.</title>
        <authorList>
            <person name="Miettinen K."/>
            <person name="Pollier J."/>
            <person name="Arendt P."/>
            <person name="Moses T."/>
            <person name="Mertens J."/>
            <person name="Goossens A."/>
        </authorList>
    </citation>
    <scope>NUCLEOTIDE SEQUENCE</scope>
    <source>
        <strain evidence="13">CYP716A110</strain>
    </source>
</reference>
<dbReference type="OrthoDB" id="1372046at2759"/>
<evidence type="ECO:0000256" key="2">
    <source>
        <dbReference type="ARBA" id="ARBA00004370"/>
    </source>
</evidence>
<evidence type="ECO:0000256" key="10">
    <source>
        <dbReference type="PIRSR" id="PIRSR602401-1"/>
    </source>
</evidence>
<dbReference type="GO" id="GO:0020037">
    <property type="term" value="F:heme binding"/>
    <property type="evidence" value="ECO:0007669"/>
    <property type="project" value="InterPro"/>
</dbReference>
<dbReference type="InterPro" id="IPR017972">
    <property type="entry name" value="Cyt_P450_CS"/>
</dbReference>
<feature type="binding site" description="axial binding residue" evidence="10">
    <location>
        <position position="427"/>
    </location>
    <ligand>
        <name>heme</name>
        <dbReference type="ChEBI" id="CHEBI:30413"/>
    </ligand>
    <ligandPart>
        <name>Fe</name>
        <dbReference type="ChEBI" id="CHEBI:18248"/>
    </ligandPart>
</feature>
<dbReference type="CDD" id="cd11043">
    <property type="entry name" value="CYP90-like"/>
    <property type="match status" value="1"/>
</dbReference>
<evidence type="ECO:0000256" key="12">
    <source>
        <dbReference type="SAM" id="Phobius"/>
    </source>
</evidence>
<keyword evidence="12" id="KW-0812">Transmembrane</keyword>
<dbReference type="PANTHER" id="PTHR24286:SF349">
    <property type="entry name" value="CYTOCHROME P450 716A1-RELATED"/>
    <property type="match status" value="1"/>
</dbReference>
<evidence type="ECO:0000313" key="15">
    <source>
        <dbReference type="Proteomes" id="UP000230069"/>
    </source>
</evidence>
<dbReference type="InterPro" id="IPR001128">
    <property type="entry name" value="Cyt_P450"/>
</dbReference>
<dbReference type="PROSITE" id="PS00086">
    <property type="entry name" value="CYTOCHROME_P450"/>
    <property type="match status" value="1"/>
</dbReference>
<sequence>MEQISLSWLITLVALFLFLPLILLSTRNKANTSNNFPPGKTGWPIIGESLEFLNTGRRGVPEKFIHDRMQKFSSHIFRTSLLGEPAAVLCGPTGNKFLYSNENKLVQAWWPSSVYKIFPSTGQSSSSEEAIKMRKMLLSFFKPEALQRYVETMDTIAKQHLKNEWENRKEVMVFPLSKGYTFALACKLFMSIDDPIQLARFADPFAILASGVIAIPINLPGTSFNKAIKASELIRKDLHKIIKQRKIELAEKRASPMQDVLSHMLSTSDENGTFMSEMDIADKILGLLIGGHDTASAAITFVMKFLAELPHIYNDVHKEQMEILKSKGSRELLKWEDIQKMKYSWNVACEVMRLAPPLQGGFREALADFTYNGFSIPKGWKLYWSTNSTHKNSTYFPNPENFDPSRYEGNGPAPYTYVPFGGGPRMCPGKEYARLEILVFMHNVVTKFKWEKILPDENIVVNPMPVPAKGLPIRLEPQVC</sequence>
<dbReference type="EMBL" id="KU878864">
    <property type="protein sequence ID" value="AOG74847.1"/>
    <property type="molecule type" value="mRNA"/>
</dbReference>
<evidence type="ECO:0000256" key="7">
    <source>
        <dbReference type="ARBA" id="ARBA00023004"/>
    </source>
</evidence>
<keyword evidence="5 10" id="KW-0479">Metal-binding</keyword>
<comment type="subcellular location">
    <subcellularLocation>
        <location evidence="2">Membrane</location>
    </subcellularLocation>
</comment>
<keyword evidence="9 12" id="KW-0472">Membrane</keyword>
<comment type="cofactor">
    <cofactor evidence="1 10">
        <name>heme</name>
        <dbReference type="ChEBI" id="CHEBI:30413"/>
    </cofactor>
</comment>
<keyword evidence="6 11" id="KW-0560">Oxidoreductase</keyword>
<dbReference type="PANTHER" id="PTHR24286">
    <property type="entry name" value="CYTOCHROME P450 26"/>
    <property type="match status" value="1"/>
</dbReference>
<name>A0A1I9Q5Z9_AQUCA</name>
<accession>A0A1I9Q5Z9</accession>
<dbReference type="SUPFAM" id="SSF48264">
    <property type="entry name" value="Cytochrome P450"/>
    <property type="match status" value="1"/>
</dbReference>
<evidence type="ECO:0000313" key="14">
    <source>
        <dbReference type="EMBL" id="PIA51811.1"/>
    </source>
</evidence>
<evidence type="ECO:0000256" key="8">
    <source>
        <dbReference type="ARBA" id="ARBA00023033"/>
    </source>
</evidence>
<dbReference type="AlphaFoldDB" id="A0A1I9Q5Z9"/>
<keyword evidence="15" id="KW-1185">Reference proteome</keyword>
<keyword evidence="7 10" id="KW-0408">Iron</keyword>
<dbReference type="STRING" id="218851.A0A1I9Q5Z9"/>
<evidence type="ECO:0000256" key="6">
    <source>
        <dbReference type="ARBA" id="ARBA00023002"/>
    </source>
</evidence>
<dbReference type="EMBL" id="KZ305028">
    <property type="protein sequence ID" value="PIA51811.1"/>
    <property type="molecule type" value="Genomic_DNA"/>
</dbReference>
<protein>
    <submittedName>
        <fullName evidence="13">Cytochrome P450</fullName>
    </submittedName>
</protein>
<evidence type="ECO:0000256" key="3">
    <source>
        <dbReference type="ARBA" id="ARBA00010617"/>
    </source>
</evidence>
<keyword evidence="12" id="KW-1133">Transmembrane helix</keyword>
<reference evidence="14 15" key="2">
    <citation type="submission" date="2017-09" db="EMBL/GenBank/DDBJ databases">
        <title>WGS assembly of Aquilegia coerulea Goldsmith.</title>
        <authorList>
            <person name="Hodges S."/>
            <person name="Kramer E."/>
            <person name="Nordborg M."/>
            <person name="Tomkins J."/>
            <person name="Borevitz J."/>
            <person name="Derieg N."/>
            <person name="Yan J."/>
            <person name="Mihaltcheva S."/>
            <person name="Hayes R.D."/>
            <person name="Rokhsar D."/>
        </authorList>
    </citation>
    <scope>NUCLEOTIDE SEQUENCE [LARGE SCALE GENOMIC DNA]</scope>
    <source>
        <strain evidence="15">cv. Goldsmith</strain>
    </source>
</reference>
<dbReference type="FunFam" id="1.10.630.10:FF:000022">
    <property type="entry name" value="Taxadiene 5-alpha hydroxylase"/>
    <property type="match status" value="1"/>
</dbReference>
<keyword evidence="8 11" id="KW-0503">Monooxygenase</keyword>
<comment type="similarity">
    <text evidence="3 11">Belongs to the cytochrome P450 family.</text>
</comment>
<dbReference type="InterPro" id="IPR002401">
    <property type="entry name" value="Cyt_P450_E_grp-I"/>
</dbReference>
<dbReference type="PRINTS" id="PR00385">
    <property type="entry name" value="P450"/>
</dbReference>
<dbReference type="GO" id="GO:0016705">
    <property type="term" value="F:oxidoreductase activity, acting on paired donors, with incorporation or reduction of molecular oxygen"/>
    <property type="evidence" value="ECO:0007669"/>
    <property type="project" value="InterPro"/>
</dbReference>
<dbReference type="GO" id="GO:0005506">
    <property type="term" value="F:iron ion binding"/>
    <property type="evidence" value="ECO:0007669"/>
    <property type="project" value="InterPro"/>
</dbReference>
<gene>
    <name evidence="14" type="ORF">AQUCO_01100589v1</name>
</gene>
<dbReference type="InterPro" id="IPR036396">
    <property type="entry name" value="Cyt_P450_sf"/>
</dbReference>